<dbReference type="GO" id="GO:0000398">
    <property type="term" value="P:mRNA splicing, via spliceosome"/>
    <property type="evidence" value="ECO:0007669"/>
    <property type="project" value="TreeGrafter"/>
</dbReference>
<evidence type="ECO:0000313" key="7">
    <source>
        <dbReference type="EMBL" id="KAF2402917.1"/>
    </source>
</evidence>
<name>A0A6G1I4D7_9PEZI</name>
<dbReference type="SMART" id="SM00320">
    <property type="entry name" value="WD40"/>
    <property type="match status" value="6"/>
</dbReference>
<protein>
    <submittedName>
        <fullName evidence="7">WD40 repeat-like protein</fullName>
    </submittedName>
</protein>
<keyword evidence="2" id="KW-0963">Cytoplasm</keyword>
<keyword evidence="4" id="KW-0677">Repeat</keyword>
<sequence length="340" mass="35479">MPAFPTTPIAKLTGHNGPVHAVAYSAGSAQYILTGSTDRLIRLYNPSRAPTSSSPDSSTTPPGLVQTYPGHAYEVLDVAVAPDNARFASAGGDKLVYVWDVAAARTLRRFEGHAGKVNAVAWGGDGGSVVASGSFDAAVKLWDLKSQSYKPLITLSEARDSVSSVAISGWEVYAGSVDGRLRVYDIRTGAVSTDVIGHPVTSATPTKAGDSVLISTLDSTLRLMDKSTGKLLQAYRAPNYTNTTYRLRSTLGQADTTILSGSESGALFVWDLVSGNVLHELRHGAEAPPPSVAVGGKPAEAKTSSRNIVSAVAYCPARAEWCSGGGDGNVVVWGTAEPRS</sequence>
<dbReference type="GO" id="GO:0005737">
    <property type="term" value="C:cytoplasm"/>
    <property type="evidence" value="ECO:0007669"/>
    <property type="project" value="UniProtKB-SubCell"/>
</dbReference>
<dbReference type="AlphaFoldDB" id="A0A6G1I4D7"/>
<dbReference type="InterPro" id="IPR018391">
    <property type="entry name" value="PQQ_b-propeller_rpt"/>
</dbReference>
<reference evidence="7" key="1">
    <citation type="journal article" date="2020" name="Stud. Mycol.">
        <title>101 Dothideomycetes genomes: a test case for predicting lifestyles and emergence of pathogens.</title>
        <authorList>
            <person name="Haridas S."/>
            <person name="Albert R."/>
            <person name="Binder M."/>
            <person name="Bloem J."/>
            <person name="Labutti K."/>
            <person name="Salamov A."/>
            <person name="Andreopoulos B."/>
            <person name="Baker S."/>
            <person name="Barry K."/>
            <person name="Bills G."/>
            <person name="Bluhm B."/>
            <person name="Cannon C."/>
            <person name="Castanera R."/>
            <person name="Culley D."/>
            <person name="Daum C."/>
            <person name="Ezra D."/>
            <person name="Gonzalez J."/>
            <person name="Henrissat B."/>
            <person name="Kuo A."/>
            <person name="Liang C."/>
            <person name="Lipzen A."/>
            <person name="Lutzoni F."/>
            <person name="Magnuson J."/>
            <person name="Mondo S."/>
            <person name="Nolan M."/>
            <person name="Ohm R."/>
            <person name="Pangilinan J."/>
            <person name="Park H.-J."/>
            <person name="Ramirez L."/>
            <person name="Alfaro M."/>
            <person name="Sun H."/>
            <person name="Tritt A."/>
            <person name="Yoshinaga Y."/>
            <person name="Zwiers L.-H."/>
            <person name="Turgeon B."/>
            <person name="Goodwin S."/>
            <person name="Spatafora J."/>
            <person name="Crous P."/>
            <person name="Grigoriev I."/>
        </authorList>
    </citation>
    <scope>NUCLEOTIDE SEQUENCE</scope>
    <source>
        <strain evidence="7">CBS 262.69</strain>
    </source>
</reference>
<dbReference type="InterPro" id="IPR020472">
    <property type="entry name" value="WD40_PAC1"/>
</dbReference>
<accession>A0A6G1I4D7</accession>
<organism evidence="7 8">
    <name type="scientific">Trichodelitschia bisporula</name>
    <dbReference type="NCBI Taxonomy" id="703511"/>
    <lineage>
        <taxon>Eukaryota</taxon>
        <taxon>Fungi</taxon>
        <taxon>Dikarya</taxon>
        <taxon>Ascomycota</taxon>
        <taxon>Pezizomycotina</taxon>
        <taxon>Dothideomycetes</taxon>
        <taxon>Dothideomycetes incertae sedis</taxon>
        <taxon>Phaeotrichales</taxon>
        <taxon>Phaeotrichaceae</taxon>
        <taxon>Trichodelitschia</taxon>
    </lineage>
</organism>
<dbReference type="GO" id="GO:0071013">
    <property type="term" value="C:catalytic step 2 spliceosome"/>
    <property type="evidence" value="ECO:0007669"/>
    <property type="project" value="TreeGrafter"/>
</dbReference>
<dbReference type="PANTHER" id="PTHR22842">
    <property type="entry name" value="WD40 REPEAT PROTEIN"/>
    <property type="match status" value="1"/>
</dbReference>
<feature type="repeat" description="WD" evidence="6">
    <location>
        <begin position="12"/>
        <end position="54"/>
    </location>
</feature>
<evidence type="ECO:0000256" key="2">
    <source>
        <dbReference type="ARBA" id="ARBA00022490"/>
    </source>
</evidence>
<keyword evidence="3 6" id="KW-0853">WD repeat</keyword>
<feature type="repeat" description="WD" evidence="6">
    <location>
        <begin position="68"/>
        <end position="109"/>
    </location>
</feature>
<evidence type="ECO:0000256" key="4">
    <source>
        <dbReference type="ARBA" id="ARBA00022737"/>
    </source>
</evidence>
<dbReference type="InterPro" id="IPR015943">
    <property type="entry name" value="WD40/YVTN_repeat-like_dom_sf"/>
</dbReference>
<dbReference type="InterPro" id="IPR001680">
    <property type="entry name" value="WD40_rpt"/>
</dbReference>
<dbReference type="Pfam" id="PF00400">
    <property type="entry name" value="WD40"/>
    <property type="match status" value="3"/>
</dbReference>
<evidence type="ECO:0000313" key="8">
    <source>
        <dbReference type="Proteomes" id="UP000799640"/>
    </source>
</evidence>
<evidence type="ECO:0000256" key="1">
    <source>
        <dbReference type="ARBA" id="ARBA00004496"/>
    </source>
</evidence>
<dbReference type="CDD" id="cd00200">
    <property type="entry name" value="WD40"/>
    <property type="match status" value="1"/>
</dbReference>
<gene>
    <name evidence="7" type="ORF">EJ06DRAFT_580134</name>
</gene>
<dbReference type="PROSITE" id="PS50082">
    <property type="entry name" value="WD_REPEATS_2"/>
    <property type="match status" value="3"/>
</dbReference>
<dbReference type="PANTHER" id="PTHR22842:SF3">
    <property type="entry name" value="WD REPEAT DOMAIN-CONTAINING PROTEIN 83"/>
    <property type="match status" value="1"/>
</dbReference>
<feature type="repeat" description="WD" evidence="6">
    <location>
        <begin position="110"/>
        <end position="146"/>
    </location>
</feature>
<dbReference type="OrthoDB" id="1068471at2759"/>
<evidence type="ECO:0000256" key="5">
    <source>
        <dbReference type="ARBA" id="ARBA00038145"/>
    </source>
</evidence>
<dbReference type="SMART" id="SM00564">
    <property type="entry name" value="PQQ"/>
    <property type="match status" value="2"/>
</dbReference>
<dbReference type="InterPro" id="IPR019775">
    <property type="entry name" value="WD40_repeat_CS"/>
</dbReference>
<evidence type="ECO:0000256" key="6">
    <source>
        <dbReference type="PROSITE-ProRule" id="PRU00221"/>
    </source>
</evidence>
<dbReference type="PROSITE" id="PS50294">
    <property type="entry name" value="WD_REPEATS_REGION"/>
    <property type="match status" value="3"/>
</dbReference>
<dbReference type="InterPro" id="IPR036322">
    <property type="entry name" value="WD40_repeat_dom_sf"/>
</dbReference>
<keyword evidence="8" id="KW-1185">Reference proteome</keyword>
<comment type="similarity">
    <text evidence="5">Belongs to the WD repeat MORG1 family.</text>
</comment>
<proteinExistence type="inferred from homology"/>
<dbReference type="PROSITE" id="PS00678">
    <property type="entry name" value="WD_REPEATS_1"/>
    <property type="match status" value="1"/>
</dbReference>
<dbReference type="SUPFAM" id="SSF50978">
    <property type="entry name" value="WD40 repeat-like"/>
    <property type="match status" value="1"/>
</dbReference>
<dbReference type="EMBL" id="ML996690">
    <property type="protein sequence ID" value="KAF2402917.1"/>
    <property type="molecule type" value="Genomic_DNA"/>
</dbReference>
<evidence type="ECO:0000256" key="3">
    <source>
        <dbReference type="ARBA" id="ARBA00022574"/>
    </source>
</evidence>
<dbReference type="PRINTS" id="PR00320">
    <property type="entry name" value="GPROTEINBRPT"/>
</dbReference>
<dbReference type="InterPro" id="IPR051980">
    <property type="entry name" value="WD_repeat_MORG1"/>
</dbReference>
<comment type="subcellular location">
    <subcellularLocation>
        <location evidence="1">Cytoplasm</location>
    </subcellularLocation>
</comment>
<dbReference type="Proteomes" id="UP000799640">
    <property type="component" value="Unassembled WGS sequence"/>
</dbReference>
<dbReference type="Gene3D" id="2.130.10.10">
    <property type="entry name" value="YVTN repeat-like/Quinoprotein amine dehydrogenase"/>
    <property type="match status" value="1"/>
</dbReference>